<dbReference type="Proteomes" id="UP000027195">
    <property type="component" value="Unassembled WGS sequence"/>
</dbReference>
<gene>
    <name evidence="2" type="ORF">BOTBODRAFT_70267</name>
</gene>
<dbReference type="HOGENOM" id="CLU_060765_0_0_1"/>
<sequence>MTPIPTLSTQNSPRPTSTKLSEHEHSHYPDCYFDDEFIVLAVGPKPFLFRISRPIICKAWKLRQMLEAPRSKGTVSVGSSDDHPIRLPEDNPDHFAGVMRVYHSKFQIPRPNPPSFDYVMGTLRVAAKYGFIHARDWAVDILHADWLSQSKAWLAKLAEPSREDIRQAIALINVSRELRLPEFLGRAFYLLCVDERWCGDAQLYADLKQADCLILRRGVKSFWHLLAEHNQGEKKAPPPGDDKPFHTQQNAAAEGASDDRRRPQTREEFVSDPDTMRTVFSALGFWAPTSQFPYVAGLAGSANNSRAGTPAPPLSPASTAQFQVKSSSLPKAIFG</sequence>
<evidence type="ECO:0000313" key="3">
    <source>
        <dbReference type="Proteomes" id="UP000027195"/>
    </source>
</evidence>
<evidence type="ECO:0008006" key="4">
    <source>
        <dbReference type="Google" id="ProtNLM"/>
    </source>
</evidence>
<feature type="compositionally biased region" description="Basic and acidic residues" evidence="1">
    <location>
        <begin position="257"/>
        <end position="269"/>
    </location>
</feature>
<accession>A0A067LWR8</accession>
<proteinExistence type="predicted"/>
<feature type="region of interest" description="Disordered" evidence="1">
    <location>
        <begin position="1"/>
        <end position="22"/>
    </location>
</feature>
<organism evidence="2 3">
    <name type="scientific">Botryobasidium botryosum (strain FD-172 SS1)</name>
    <dbReference type="NCBI Taxonomy" id="930990"/>
    <lineage>
        <taxon>Eukaryota</taxon>
        <taxon>Fungi</taxon>
        <taxon>Dikarya</taxon>
        <taxon>Basidiomycota</taxon>
        <taxon>Agaricomycotina</taxon>
        <taxon>Agaricomycetes</taxon>
        <taxon>Cantharellales</taxon>
        <taxon>Botryobasidiaceae</taxon>
        <taxon>Botryobasidium</taxon>
    </lineage>
</organism>
<dbReference type="InParanoid" id="A0A067LWR8"/>
<name>A0A067LWR8_BOTB1</name>
<keyword evidence="3" id="KW-1185">Reference proteome</keyword>
<evidence type="ECO:0000256" key="1">
    <source>
        <dbReference type="SAM" id="MobiDB-lite"/>
    </source>
</evidence>
<feature type="compositionally biased region" description="Basic and acidic residues" evidence="1">
    <location>
        <begin position="231"/>
        <end position="245"/>
    </location>
</feature>
<feature type="compositionally biased region" description="Polar residues" evidence="1">
    <location>
        <begin position="1"/>
        <end position="19"/>
    </location>
</feature>
<evidence type="ECO:0000313" key="2">
    <source>
        <dbReference type="EMBL" id="KDQ07644.1"/>
    </source>
</evidence>
<dbReference type="EMBL" id="KL198103">
    <property type="protein sequence ID" value="KDQ07644.1"/>
    <property type="molecule type" value="Genomic_DNA"/>
</dbReference>
<dbReference type="OrthoDB" id="3893071at2759"/>
<feature type="region of interest" description="Disordered" evidence="1">
    <location>
        <begin position="231"/>
        <end position="271"/>
    </location>
</feature>
<dbReference type="AlphaFoldDB" id="A0A067LWR8"/>
<reference evidence="3" key="1">
    <citation type="journal article" date="2014" name="Proc. Natl. Acad. Sci. U.S.A.">
        <title>Extensive sampling of basidiomycete genomes demonstrates inadequacy of the white-rot/brown-rot paradigm for wood decay fungi.</title>
        <authorList>
            <person name="Riley R."/>
            <person name="Salamov A.A."/>
            <person name="Brown D.W."/>
            <person name="Nagy L.G."/>
            <person name="Floudas D."/>
            <person name="Held B.W."/>
            <person name="Levasseur A."/>
            <person name="Lombard V."/>
            <person name="Morin E."/>
            <person name="Otillar R."/>
            <person name="Lindquist E.A."/>
            <person name="Sun H."/>
            <person name="LaButti K.M."/>
            <person name="Schmutz J."/>
            <person name="Jabbour D."/>
            <person name="Luo H."/>
            <person name="Baker S.E."/>
            <person name="Pisabarro A.G."/>
            <person name="Walton J.D."/>
            <person name="Blanchette R.A."/>
            <person name="Henrissat B."/>
            <person name="Martin F."/>
            <person name="Cullen D."/>
            <person name="Hibbett D.S."/>
            <person name="Grigoriev I.V."/>
        </authorList>
    </citation>
    <scope>NUCLEOTIDE SEQUENCE [LARGE SCALE GENOMIC DNA]</scope>
    <source>
        <strain evidence="3">FD-172 SS1</strain>
    </source>
</reference>
<protein>
    <recommendedName>
        <fullName evidence="4">BTB domain-containing protein</fullName>
    </recommendedName>
</protein>